<dbReference type="Pfam" id="PF02926">
    <property type="entry name" value="THUMP"/>
    <property type="match status" value="1"/>
</dbReference>
<dbReference type="GO" id="GO:0004810">
    <property type="term" value="F:CCA tRNA nucleotidyltransferase activity"/>
    <property type="evidence" value="ECO:0007669"/>
    <property type="project" value="InterPro"/>
</dbReference>
<protein>
    <recommendedName>
        <fullName evidence="15 19">Probable tRNA sulfurtransferase</fullName>
        <ecNumber evidence="14 19">2.8.1.4</ecNumber>
    </recommendedName>
    <alternativeName>
        <fullName evidence="16 19">Sulfur carrier protein ThiS sulfurtransferase</fullName>
    </alternativeName>
    <alternativeName>
        <fullName evidence="17 19">Thiamine biosynthesis protein ThiI</fullName>
    </alternativeName>
    <alternativeName>
        <fullName evidence="18 19">tRNA 4-thiouridine synthase</fullName>
    </alternativeName>
</protein>
<evidence type="ECO:0000256" key="10">
    <source>
        <dbReference type="ARBA" id="ARBA00050570"/>
    </source>
</evidence>
<dbReference type="SUPFAM" id="SSF52402">
    <property type="entry name" value="Adenine nucleotide alpha hydrolases-like"/>
    <property type="match status" value="1"/>
</dbReference>
<evidence type="ECO:0000256" key="4">
    <source>
        <dbReference type="ARBA" id="ARBA00022555"/>
    </source>
</evidence>
<feature type="binding site" evidence="19">
    <location>
        <begin position="184"/>
        <end position="185"/>
    </location>
    <ligand>
        <name>ATP</name>
        <dbReference type="ChEBI" id="CHEBI:30616"/>
    </ligand>
</feature>
<evidence type="ECO:0000256" key="12">
    <source>
        <dbReference type="ARBA" id="ARBA00058382"/>
    </source>
</evidence>
<keyword evidence="4 19" id="KW-0820">tRNA-binding</keyword>
<keyword evidence="6 19" id="KW-0547">Nucleotide-binding</keyword>
<dbReference type="PANTHER" id="PTHR43209:SF1">
    <property type="entry name" value="TRNA SULFURTRANSFERASE"/>
    <property type="match status" value="1"/>
</dbReference>
<dbReference type="CDD" id="cd11716">
    <property type="entry name" value="THUMP_ThiI"/>
    <property type="match status" value="1"/>
</dbReference>
<dbReference type="UniPathway" id="UPA00060"/>
<dbReference type="Gene3D" id="3.30.2130.30">
    <property type="match status" value="1"/>
</dbReference>
<dbReference type="GO" id="GO:0000049">
    <property type="term" value="F:tRNA binding"/>
    <property type="evidence" value="ECO:0007669"/>
    <property type="project" value="UniProtKB-UniRule"/>
</dbReference>
<dbReference type="InterPro" id="IPR014729">
    <property type="entry name" value="Rossmann-like_a/b/a_fold"/>
</dbReference>
<comment type="caution">
    <text evidence="21">The sequence shown here is derived from an EMBL/GenBank/DDBJ whole genome shotgun (WGS) entry which is preliminary data.</text>
</comment>
<evidence type="ECO:0000256" key="5">
    <source>
        <dbReference type="ARBA" id="ARBA00022679"/>
    </source>
</evidence>
<feature type="binding site" evidence="19">
    <location>
        <position position="297"/>
    </location>
    <ligand>
        <name>ATP</name>
        <dbReference type="ChEBI" id="CHEBI:30616"/>
    </ligand>
</feature>
<feature type="binding site" evidence="19">
    <location>
        <position position="288"/>
    </location>
    <ligand>
        <name>ATP</name>
        <dbReference type="ChEBI" id="CHEBI:30616"/>
    </ligand>
</feature>
<evidence type="ECO:0000256" key="16">
    <source>
        <dbReference type="ARBA" id="ARBA00075337"/>
    </source>
</evidence>
<evidence type="ECO:0000313" key="22">
    <source>
        <dbReference type="Proteomes" id="UP000281498"/>
    </source>
</evidence>
<dbReference type="InterPro" id="IPR049962">
    <property type="entry name" value="THUMP_ThiI"/>
</dbReference>
<dbReference type="CDD" id="cd01712">
    <property type="entry name" value="PPase_ThiI"/>
    <property type="match status" value="1"/>
</dbReference>
<dbReference type="Gene3D" id="3.40.50.620">
    <property type="entry name" value="HUPs"/>
    <property type="match status" value="1"/>
</dbReference>
<evidence type="ECO:0000256" key="15">
    <source>
        <dbReference type="ARBA" id="ARBA00071867"/>
    </source>
</evidence>
<evidence type="ECO:0000256" key="14">
    <source>
        <dbReference type="ARBA" id="ARBA00066827"/>
    </source>
</evidence>
<dbReference type="InterPro" id="IPR004114">
    <property type="entry name" value="THUMP_dom"/>
</dbReference>
<comment type="similarity">
    <text evidence="13 19">Belongs to the ThiI family.</text>
</comment>
<dbReference type="PROSITE" id="PS51165">
    <property type="entry name" value="THUMP"/>
    <property type="match status" value="1"/>
</dbReference>
<dbReference type="EC" id="2.8.1.4" evidence="14 19"/>
<comment type="subcellular location">
    <subcellularLocation>
        <location evidence="1 19">Cytoplasm</location>
    </subcellularLocation>
</comment>
<proteinExistence type="inferred from homology"/>
<dbReference type="AlphaFoldDB" id="A0A3A9KGM0"/>
<evidence type="ECO:0000256" key="7">
    <source>
        <dbReference type="ARBA" id="ARBA00022840"/>
    </source>
</evidence>
<evidence type="ECO:0000256" key="18">
    <source>
        <dbReference type="ARBA" id="ARBA00080570"/>
    </source>
</evidence>
<reference evidence="21 22" key="1">
    <citation type="submission" date="2017-10" db="EMBL/GenBank/DDBJ databases">
        <title>Bacillus sp. nov., a halophilic bacterium isolated from a Keqin Lake.</title>
        <authorList>
            <person name="Wang H."/>
        </authorList>
    </citation>
    <scope>NUCLEOTIDE SEQUENCE [LARGE SCALE GENOMIC DNA]</scope>
    <source>
        <strain evidence="21 22">KCTC 13187</strain>
    </source>
</reference>
<evidence type="ECO:0000256" key="17">
    <source>
        <dbReference type="ARBA" id="ARBA00077849"/>
    </source>
</evidence>
<keyword evidence="8 19" id="KW-0694">RNA-binding</keyword>
<dbReference type="OrthoDB" id="9773948at2"/>
<feature type="domain" description="THUMP" evidence="20">
    <location>
        <begin position="60"/>
        <end position="166"/>
    </location>
</feature>
<keyword evidence="7 19" id="KW-0067">ATP-binding</keyword>
<dbReference type="InterPro" id="IPR054173">
    <property type="entry name" value="ThiI_fer"/>
</dbReference>
<comment type="function">
    <text evidence="12 19">Catalyzes the ATP-dependent transfer of a sulfur to tRNA to produce 4-thiouridine in position 8 of tRNAs, which functions as a near-UV photosensor. Also catalyzes the transfer of sulfur to the sulfur carrier protein ThiS, forming ThiS-thiocarboxylate. This is a step in the synthesis of thiazole, in the thiamine biosynthesis pathway. The sulfur is donated as persulfide by IscS.</text>
</comment>
<evidence type="ECO:0000256" key="13">
    <source>
        <dbReference type="ARBA" id="ARBA00061472"/>
    </source>
</evidence>
<evidence type="ECO:0000256" key="6">
    <source>
        <dbReference type="ARBA" id="ARBA00022741"/>
    </source>
</evidence>
<dbReference type="SMART" id="SM00981">
    <property type="entry name" value="THUMP"/>
    <property type="match status" value="1"/>
</dbReference>
<comment type="catalytic activity">
    <reaction evidence="10 19">
        <text>[ThiI sulfur-carrier protein]-S-sulfanyl-L-cysteine + a uridine in tRNA + 2 reduced [2Fe-2S]-[ferredoxin] + ATP + H(+) = [ThiI sulfur-carrier protein]-L-cysteine + a 4-thiouridine in tRNA + 2 oxidized [2Fe-2S]-[ferredoxin] + AMP + diphosphate</text>
        <dbReference type="Rhea" id="RHEA:24176"/>
        <dbReference type="Rhea" id="RHEA-COMP:10000"/>
        <dbReference type="Rhea" id="RHEA-COMP:10001"/>
        <dbReference type="Rhea" id="RHEA-COMP:13337"/>
        <dbReference type="Rhea" id="RHEA-COMP:13338"/>
        <dbReference type="Rhea" id="RHEA-COMP:13339"/>
        <dbReference type="Rhea" id="RHEA-COMP:13340"/>
        <dbReference type="ChEBI" id="CHEBI:15378"/>
        <dbReference type="ChEBI" id="CHEBI:29950"/>
        <dbReference type="ChEBI" id="CHEBI:30616"/>
        <dbReference type="ChEBI" id="CHEBI:33019"/>
        <dbReference type="ChEBI" id="CHEBI:33737"/>
        <dbReference type="ChEBI" id="CHEBI:33738"/>
        <dbReference type="ChEBI" id="CHEBI:61963"/>
        <dbReference type="ChEBI" id="CHEBI:65315"/>
        <dbReference type="ChEBI" id="CHEBI:136798"/>
        <dbReference type="ChEBI" id="CHEBI:456215"/>
        <dbReference type="EC" id="2.8.1.4"/>
    </reaction>
</comment>
<dbReference type="GO" id="GO:0005524">
    <property type="term" value="F:ATP binding"/>
    <property type="evidence" value="ECO:0007669"/>
    <property type="project" value="UniProtKB-UniRule"/>
</dbReference>
<dbReference type="Pfam" id="PF02568">
    <property type="entry name" value="ThiI"/>
    <property type="match status" value="1"/>
</dbReference>
<dbReference type="InterPro" id="IPR020536">
    <property type="entry name" value="ThiI_AANH"/>
</dbReference>
<dbReference type="NCBIfam" id="TIGR00342">
    <property type="entry name" value="tRNA uracil 4-sulfurtransferase ThiI"/>
    <property type="match status" value="1"/>
</dbReference>
<keyword evidence="9 19" id="KW-0784">Thiamine biosynthesis</keyword>
<dbReference type="InterPro" id="IPR049961">
    <property type="entry name" value="ThiI_N"/>
</dbReference>
<sequence length="402" mass="44991">MNYEHILIRYAELSLKGKNRKKFESKLEQNIKQALITFPNVKTNRSFGRMFVELHGEDEKAVSEKLKGVFGVYSFSPALKLSLTETNIVDGALWAMKDALPSGSGSFKVTVRRVNKDFPIGSQDMNKVVGGYVLRNMQDLTVDVHQPEVELKVEIRQEAAYVTCKSVRGAGGLPVGTSGKVMLMLSGGIDSPVAGYLALKRGVTIEAIHFHSPPYTNDRARQKVEDIAKVLTQYGGDIKLHIVPFTDIQTKIHKQIPDNYEMTVTRRFMLRIAAVLAEERKAKGIVNGESLGQVASQTLESMYTINEVTNLPILRPLITMDKLEVIDYAKAIGTYDLSILPYEDCCTIFLPAESKTRPTREKSERYEHWLAIDDMVQQAIDGITTVDLKLGEASQPDFEQLF</sequence>
<dbReference type="GO" id="GO:0140741">
    <property type="term" value="F:tRNA-uracil-4 sulfurtransferase activity"/>
    <property type="evidence" value="ECO:0007669"/>
    <property type="project" value="UniProtKB-EC"/>
</dbReference>
<organism evidence="21 22">
    <name type="scientific">Salipaludibacillus neizhouensis</name>
    <dbReference type="NCBI Taxonomy" id="885475"/>
    <lineage>
        <taxon>Bacteria</taxon>
        <taxon>Bacillati</taxon>
        <taxon>Bacillota</taxon>
        <taxon>Bacilli</taxon>
        <taxon>Bacillales</taxon>
        <taxon>Bacillaceae</taxon>
    </lineage>
</organism>
<dbReference type="GO" id="GO:0052837">
    <property type="term" value="P:thiazole biosynthetic process"/>
    <property type="evidence" value="ECO:0007669"/>
    <property type="project" value="TreeGrafter"/>
</dbReference>
<name>A0A3A9KGM0_9BACI</name>
<evidence type="ECO:0000259" key="20">
    <source>
        <dbReference type="PROSITE" id="PS51165"/>
    </source>
</evidence>
<feature type="binding site" evidence="19">
    <location>
        <begin position="209"/>
        <end position="210"/>
    </location>
    <ligand>
        <name>ATP</name>
        <dbReference type="ChEBI" id="CHEBI:30616"/>
    </ligand>
</feature>
<dbReference type="InterPro" id="IPR003720">
    <property type="entry name" value="tRNA_STrfase"/>
</dbReference>
<evidence type="ECO:0000256" key="19">
    <source>
        <dbReference type="HAMAP-Rule" id="MF_00021"/>
    </source>
</evidence>
<keyword evidence="5 19" id="KW-0808">Transferase</keyword>
<dbReference type="Proteomes" id="UP000281498">
    <property type="component" value="Unassembled WGS sequence"/>
</dbReference>
<gene>
    <name evidence="19" type="primary">thiI</name>
    <name evidence="21" type="ORF">CR203_12910</name>
</gene>
<evidence type="ECO:0000256" key="8">
    <source>
        <dbReference type="ARBA" id="ARBA00022884"/>
    </source>
</evidence>
<feature type="binding site" evidence="19">
    <location>
        <position position="266"/>
    </location>
    <ligand>
        <name>ATP</name>
        <dbReference type="ChEBI" id="CHEBI:30616"/>
    </ligand>
</feature>
<comment type="pathway">
    <text evidence="2 19">Cofactor biosynthesis; thiamine diphosphate biosynthesis.</text>
</comment>
<dbReference type="EMBL" id="PDOE01000005">
    <property type="protein sequence ID" value="RKL66735.1"/>
    <property type="molecule type" value="Genomic_DNA"/>
</dbReference>
<accession>A0A3A9KGM0</accession>
<dbReference type="GO" id="GO:0005829">
    <property type="term" value="C:cytosol"/>
    <property type="evidence" value="ECO:0007669"/>
    <property type="project" value="TreeGrafter"/>
</dbReference>
<evidence type="ECO:0000256" key="3">
    <source>
        <dbReference type="ARBA" id="ARBA00022490"/>
    </source>
</evidence>
<dbReference type="HAMAP" id="MF_00021">
    <property type="entry name" value="ThiI"/>
    <property type="match status" value="1"/>
</dbReference>
<dbReference type="Pfam" id="PF22025">
    <property type="entry name" value="ThiI_fer"/>
    <property type="match status" value="1"/>
</dbReference>
<evidence type="ECO:0000256" key="2">
    <source>
        <dbReference type="ARBA" id="ARBA00004948"/>
    </source>
</evidence>
<keyword evidence="3 19" id="KW-0963">Cytoplasm</keyword>
<dbReference type="SUPFAM" id="SSF143437">
    <property type="entry name" value="THUMP domain-like"/>
    <property type="match status" value="1"/>
</dbReference>
<dbReference type="PANTHER" id="PTHR43209">
    <property type="entry name" value="TRNA SULFURTRANSFERASE"/>
    <property type="match status" value="1"/>
</dbReference>
<dbReference type="InterPro" id="IPR050102">
    <property type="entry name" value="tRNA_sulfurtransferase_ThiI"/>
</dbReference>
<dbReference type="GO" id="GO:0009228">
    <property type="term" value="P:thiamine biosynthetic process"/>
    <property type="evidence" value="ECO:0007669"/>
    <property type="project" value="UniProtKB-KW"/>
</dbReference>
<evidence type="ECO:0000256" key="11">
    <source>
        <dbReference type="ARBA" id="ARBA00052330"/>
    </source>
</evidence>
<keyword evidence="22" id="KW-1185">Reference proteome</keyword>
<evidence type="ECO:0000256" key="9">
    <source>
        <dbReference type="ARBA" id="ARBA00022977"/>
    </source>
</evidence>
<dbReference type="GO" id="GO:0002937">
    <property type="term" value="P:tRNA 4-thiouridine biosynthesis"/>
    <property type="evidence" value="ECO:0007669"/>
    <property type="project" value="TreeGrafter"/>
</dbReference>
<evidence type="ECO:0000313" key="21">
    <source>
        <dbReference type="EMBL" id="RKL66735.1"/>
    </source>
</evidence>
<dbReference type="GO" id="GO:0009229">
    <property type="term" value="P:thiamine diphosphate biosynthetic process"/>
    <property type="evidence" value="ECO:0007669"/>
    <property type="project" value="UniProtKB-UniRule"/>
</dbReference>
<dbReference type="RefSeq" id="WP_110934845.1">
    <property type="nucleotide sequence ID" value="NZ_KZ614146.1"/>
</dbReference>
<dbReference type="FunFam" id="3.40.50.620:FF:000053">
    <property type="entry name" value="Probable tRNA sulfurtransferase"/>
    <property type="match status" value="1"/>
</dbReference>
<comment type="catalytic activity">
    <reaction evidence="11 19">
        <text>[ThiS sulfur-carrier protein]-C-terminal Gly-Gly-AMP + S-sulfanyl-L-cysteinyl-[cysteine desulfurase] + AH2 = [ThiS sulfur-carrier protein]-C-terminal-Gly-aminoethanethioate + L-cysteinyl-[cysteine desulfurase] + A + AMP + 2 H(+)</text>
        <dbReference type="Rhea" id="RHEA:43340"/>
        <dbReference type="Rhea" id="RHEA-COMP:12157"/>
        <dbReference type="Rhea" id="RHEA-COMP:12158"/>
        <dbReference type="Rhea" id="RHEA-COMP:12910"/>
        <dbReference type="Rhea" id="RHEA-COMP:19908"/>
        <dbReference type="ChEBI" id="CHEBI:13193"/>
        <dbReference type="ChEBI" id="CHEBI:15378"/>
        <dbReference type="ChEBI" id="CHEBI:17499"/>
        <dbReference type="ChEBI" id="CHEBI:29950"/>
        <dbReference type="ChEBI" id="CHEBI:61963"/>
        <dbReference type="ChEBI" id="CHEBI:90618"/>
        <dbReference type="ChEBI" id="CHEBI:232372"/>
        <dbReference type="ChEBI" id="CHEBI:456215"/>
    </reaction>
</comment>
<evidence type="ECO:0000256" key="1">
    <source>
        <dbReference type="ARBA" id="ARBA00004496"/>
    </source>
</evidence>